<accession>A0AA37TLA4</accession>
<dbReference type="Pfam" id="PF11381">
    <property type="entry name" value="DUF3185"/>
    <property type="match status" value="1"/>
</dbReference>
<comment type="caution">
    <text evidence="2">The sequence shown here is derived from an EMBL/GenBank/DDBJ whole genome shotgun (WGS) entry which is preliminary data.</text>
</comment>
<sequence>MAASSGSALKLVGIVLLIAGCGLGYWGYEMSQGAGAQLGEMVSGSKSDGVMYRYIGGAICAAVGLFLLKK</sequence>
<reference evidence="2 3" key="1">
    <citation type="journal article" date="2014" name="Int. J. Syst. Evol. Microbiol.">
        <title>Complete genome sequence of Corynebacterium casei LMG S-19264T (=DSM 44701T), isolated from a smear-ripened cheese.</title>
        <authorList>
            <consortium name="US DOE Joint Genome Institute (JGI-PGF)"/>
            <person name="Walter F."/>
            <person name="Albersmeier A."/>
            <person name="Kalinowski J."/>
            <person name="Ruckert C."/>
        </authorList>
    </citation>
    <scope>NUCLEOTIDE SEQUENCE [LARGE SCALE GENOMIC DNA]</scope>
    <source>
        <strain evidence="2 3">NBRC 112785</strain>
    </source>
</reference>
<evidence type="ECO:0000256" key="1">
    <source>
        <dbReference type="SAM" id="Phobius"/>
    </source>
</evidence>
<keyword evidence="3" id="KW-1185">Reference proteome</keyword>
<name>A0AA37TLA4_9GAMM</name>
<dbReference type="RefSeq" id="WP_095498655.1">
    <property type="nucleotide sequence ID" value="NZ_BSPO01000003.1"/>
</dbReference>
<keyword evidence="1" id="KW-0472">Membrane</keyword>
<dbReference type="AlphaFoldDB" id="A0AA37TLA4"/>
<proteinExistence type="predicted"/>
<dbReference type="InterPro" id="IPR021521">
    <property type="entry name" value="DUF3185"/>
</dbReference>
<organism evidence="2 3">
    <name type="scientific">Paraferrimonas haliotis</name>
    <dbReference type="NCBI Taxonomy" id="2013866"/>
    <lineage>
        <taxon>Bacteria</taxon>
        <taxon>Pseudomonadati</taxon>
        <taxon>Pseudomonadota</taxon>
        <taxon>Gammaproteobacteria</taxon>
        <taxon>Alteromonadales</taxon>
        <taxon>Ferrimonadaceae</taxon>
        <taxon>Paraferrimonas</taxon>
    </lineage>
</organism>
<evidence type="ECO:0000313" key="3">
    <source>
        <dbReference type="Proteomes" id="UP001157439"/>
    </source>
</evidence>
<keyword evidence="1" id="KW-0812">Transmembrane</keyword>
<evidence type="ECO:0000313" key="2">
    <source>
        <dbReference type="EMBL" id="GLS83617.1"/>
    </source>
</evidence>
<evidence type="ECO:0008006" key="4">
    <source>
        <dbReference type="Google" id="ProtNLM"/>
    </source>
</evidence>
<dbReference type="Proteomes" id="UP001157439">
    <property type="component" value="Unassembled WGS sequence"/>
</dbReference>
<gene>
    <name evidence="2" type="ORF">GCM10007894_15940</name>
</gene>
<feature type="transmembrane region" description="Helical" evidence="1">
    <location>
        <begin position="51"/>
        <end position="68"/>
    </location>
</feature>
<feature type="transmembrane region" description="Helical" evidence="1">
    <location>
        <begin position="7"/>
        <end position="28"/>
    </location>
</feature>
<keyword evidence="1" id="KW-1133">Transmembrane helix</keyword>
<protein>
    <recommendedName>
        <fullName evidence="4">DUF3185 family protein</fullName>
    </recommendedName>
</protein>
<dbReference type="EMBL" id="BSPO01000003">
    <property type="protein sequence ID" value="GLS83617.1"/>
    <property type="molecule type" value="Genomic_DNA"/>
</dbReference>